<dbReference type="NCBIfam" id="TIGR02589">
    <property type="entry name" value="cas_Csd2"/>
    <property type="match status" value="1"/>
</dbReference>
<evidence type="ECO:0000313" key="1">
    <source>
        <dbReference type="EMBL" id="MCW3474922.1"/>
    </source>
</evidence>
<organism evidence="1 2">
    <name type="scientific">Limobrevibacterium gyesilva</name>
    <dbReference type="NCBI Taxonomy" id="2991712"/>
    <lineage>
        <taxon>Bacteria</taxon>
        <taxon>Pseudomonadati</taxon>
        <taxon>Pseudomonadota</taxon>
        <taxon>Alphaproteobacteria</taxon>
        <taxon>Acetobacterales</taxon>
        <taxon>Acetobacteraceae</taxon>
        <taxon>Limobrevibacterium</taxon>
    </lineage>
</organism>
<reference evidence="1" key="1">
    <citation type="submission" date="2022-09" db="EMBL/GenBank/DDBJ databases">
        <title>Rhodovastum sp. nov. RN2-1 isolated from soil in Seongnam, South Korea.</title>
        <authorList>
            <person name="Le N.T."/>
        </authorList>
    </citation>
    <scope>NUCLEOTIDE SEQUENCE</scope>
    <source>
        <strain evidence="1">RN2-1</strain>
    </source>
</reference>
<dbReference type="NCBIfam" id="TIGR01595">
    <property type="entry name" value="cas_CT1132"/>
    <property type="match status" value="1"/>
</dbReference>
<dbReference type="AlphaFoldDB" id="A0AA41YMA0"/>
<protein>
    <submittedName>
        <fullName evidence="1">Type I-C CRISPR-associated protein Cas7/Csd2</fullName>
    </submittedName>
</protein>
<accession>A0AA41YMA0</accession>
<sequence length="301" mass="33051">MSEIVAPPIANRYDFVFLFDVRNGNPNGDPDAGNMPRMDPETGRGLVTDVAIKRKIRNYVAMARAATPGYDIYMRDGAVLNVEHRKAYLHFGIEPDTKSKKAPKDKAQDLTRWMCDNFFDVRTFGAVMSTEVNAGQVRGPVQLTFAESIDPIVPMEISITRSSVTNEKDALQNDRTMGRKHIVPYGLYRAHGFVSGRLANDGKKGTGFSETDLALVWEALANMFDHDRAAARGEMTARGLIVFKHDSDLGNAPAHKLLERVTVARVGNGTGNDGPPRGFGDYAVTVNETDLPPGITVEARI</sequence>
<dbReference type="RefSeq" id="WP_264713585.1">
    <property type="nucleotide sequence ID" value="NZ_JAPDNT010000005.1"/>
</dbReference>
<dbReference type="InterPro" id="IPR006482">
    <property type="entry name" value="Cas7_Csh2/Csh2"/>
</dbReference>
<dbReference type="CDD" id="cd09689">
    <property type="entry name" value="Cas7_I-C"/>
    <property type="match status" value="1"/>
</dbReference>
<evidence type="ECO:0000313" key="2">
    <source>
        <dbReference type="Proteomes" id="UP001165679"/>
    </source>
</evidence>
<dbReference type="Pfam" id="PF05107">
    <property type="entry name" value="Cas_Cas7"/>
    <property type="match status" value="1"/>
</dbReference>
<keyword evidence="2" id="KW-1185">Reference proteome</keyword>
<dbReference type="GO" id="GO:0043571">
    <property type="term" value="P:maintenance of CRISPR repeat elements"/>
    <property type="evidence" value="ECO:0007669"/>
    <property type="project" value="InterPro"/>
</dbReference>
<proteinExistence type="predicted"/>
<dbReference type="EMBL" id="JAPDNT010000005">
    <property type="protein sequence ID" value="MCW3474922.1"/>
    <property type="molecule type" value="Genomic_DNA"/>
</dbReference>
<gene>
    <name evidence="1" type="primary">cas7c</name>
    <name evidence="1" type="ORF">OL599_10055</name>
</gene>
<name>A0AA41YMA0_9PROT</name>
<comment type="caution">
    <text evidence="1">The sequence shown here is derived from an EMBL/GenBank/DDBJ whole genome shotgun (WGS) entry which is preliminary data.</text>
</comment>
<dbReference type="Proteomes" id="UP001165679">
    <property type="component" value="Unassembled WGS sequence"/>
</dbReference>
<reference evidence="1" key="2">
    <citation type="submission" date="2022-10" db="EMBL/GenBank/DDBJ databases">
        <authorList>
            <person name="Trinh H.N."/>
        </authorList>
    </citation>
    <scope>NUCLEOTIDE SEQUENCE</scope>
    <source>
        <strain evidence="1">RN2-1</strain>
    </source>
</reference>
<dbReference type="InterPro" id="IPR013418">
    <property type="entry name" value="CRISPR-assoc_prot_Cas7/Csd2"/>
</dbReference>